<feature type="compositionally biased region" description="Basic residues" evidence="7">
    <location>
        <begin position="1"/>
        <end position="10"/>
    </location>
</feature>
<dbReference type="HAMAP" id="MF_01116">
    <property type="entry name" value="TSR3"/>
    <property type="match status" value="1"/>
</dbReference>
<dbReference type="InterPro" id="IPR007177">
    <property type="entry name" value="Tsr3_C"/>
</dbReference>
<keyword evidence="5 6" id="KW-0949">S-adenosyl-L-methionine</keyword>
<evidence type="ECO:0000313" key="11">
    <source>
        <dbReference type="Proteomes" id="UP000030762"/>
    </source>
</evidence>
<dbReference type="Proteomes" id="UP000030762">
    <property type="component" value="Unassembled WGS sequence"/>
</dbReference>
<dbReference type="EMBL" id="JH767135">
    <property type="protein sequence ID" value="EQC40985.1"/>
    <property type="molecule type" value="Genomic_DNA"/>
</dbReference>
<evidence type="ECO:0000256" key="1">
    <source>
        <dbReference type="ARBA" id="ARBA00022490"/>
    </source>
</evidence>
<feature type="domain" description="RNase L inhibitor RLI-like possible metal-binding" evidence="9">
    <location>
        <begin position="63"/>
        <end position="91"/>
    </location>
</feature>
<evidence type="ECO:0000259" key="8">
    <source>
        <dbReference type="Pfam" id="PF04034"/>
    </source>
</evidence>
<proteinExistence type="inferred from homology"/>
<keyword evidence="3 6" id="KW-0698">rRNA processing</keyword>
<feature type="compositionally biased region" description="Acidic residues" evidence="7">
    <location>
        <begin position="311"/>
        <end position="323"/>
    </location>
</feature>
<feature type="region of interest" description="Disordered" evidence="7">
    <location>
        <begin position="234"/>
        <end position="325"/>
    </location>
</feature>
<keyword evidence="1" id="KW-0963">Cytoplasm</keyword>
<gene>
    <name evidence="10" type="ORF">SDRG_02047</name>
</gene>
<evidence type="ECO:0000256" key="2">
    <source>
        <dbReference type="ARBA" id="ARBA00022517"/>
    </source>
</evidence>
<evidence type="ECO:0000256" key="4">
    <source>
        <dbReference type="ARBA" id="ARBA00022679"/>
    </source>
</evidence>
<comment type="similarity">
    <text evidence="6">Belongs to the TDD superfamily. TSR3 family.</text>
</comment>
<dbReference type="GO" id="GO:0030490">
    <property type="term" value="P:maturation of SSU-rRNA"/>
    <property type="evidence" value="ECO:0007669"/>
    <property type="project" value="TreeGrafter"/>
</dbReference>
<evidence type="ECO:0000256" key="5">
    <source>
        <dbReference type="ARBA" id="ARBA00022691"/>
    </source>
</evidence>
<feature type="binding site" evidence="6">
    <location>
        <position position="146"/>
    </location>
    <ligand>
        <name>S-adenosyl-L-methionine</name>
        <dbReference type="ChEBI" id="CHEBI:59789"/>
    </ligand>
</feature>
<dbReference type="GO" id="GO:0106388">
    <property type="term" value="F:rRNA small subunit aminocarboxypropyltransferase activity"/>
    <property type="evidence" value="ECO:0007669"/>
    <property type="project" value="UniProtKB-EC"/>
</dbReference>
<dbReference type="AlphaFoldDB" id="T0R3U1"/>
<dbReference type="Pfam" id="PF04034">
    <property type="entry name" value="Ribo_biogen_C"/>
    <property type="match status" value="1"/>
</dbReference>
<feature type="binding site" evidence="6">
    <location>
        <position position="123"/>
    </location>
    <ligand>
        <name>S-adenosyl-L-methionine</name>
        <dbReference type="ChEBI" id="CHEBI:59789"/>
    </ligand>
</feature>
<comment type="catalytic activity">
    <reaction evidence="6">
        <text>an N(1)-methylpseudouridine in rRNA + S-adenosyl-L-methionine = N(1)-methyl-N(3)-[(3S)-3-amino-3-carboxypropyl]pseudouridine in rRNA + S-methyl-5'-thioadenosine + H(+)</text>
        <dbReference type="Rhea" id="RHEA:63296"/>
        <dbReference type="Rhea" id="RHEA-COMP:11634"/>
        <dbReference type="Rhea" id="RHEA-COMP:16310"/>
        <dbReference type="ChEBI" id="CHEBI:15378"/>
        <dbReference type="ChEBI" id="CHEBI:17509"/>
        <dbReference type="ChEBI" id="CHEBI:59789"/>
        <dbReference type="ChEBI" id="CHEBI:74890"/>
        <dbReference type="ChEBI" id="CHEBI:146234"/>
        <dbReference type="EC" id="2.5.1.157"/>
    </reaction>
</comment>
<dbReference type="GeneID" id="19942774"/>
<evidence type="ECO:0000259" key="9">
    <source>
        <dbReference type="Pfam" id="PF04068"/>
    </source>
</evidence>
<organism evidence="10 11">
    <name type="scientific">Saprolegnia diclina (strain VS20)</name>
    <dbReference type="NCBI Taxonomy" id="1156394"/>
    <lineage>
        <taxon>Eukaryota</taxon>
        <taxon>Sar</taxon>
        <taxon>Stramenopiles</taxon>
        <taxon>Oomycota</taxon>
        <taxon>Saprolegniomycetes</taxon>
        <taxon>Saprolegniales</taxon>
        <taxon>Saprolegniaceae</taxon>
        <taxon>Saprolegnia</taxon>
    </lineage>
</organism>
<dbReference type="InterPro" id="IPR022968">
    <property type="entry name" value="Tsr3-like"/>
</dbReference>
<dbReference type="InterPro" id="IPR007209">
    <property type="entry name" value="RNaseL-inhib-like_metal-bd_dom"/>
</dbReference>
<reference evidence="10 11" key="1">
    <citation type="submission" date="2012-04" db="EMBL/GenBank/DDBJ databases">
        <title>The Genome Sequence of Saprolegnia declina VS20.</title>
        <authorList>
            <consortium name="The Broad Institute Genome Sequencing Platform"/>
            <person name="Russ C."/>
            <person name="Nusbaum C."/>
            <person name="Tyler B."/>
            <person name="van West P."/>
            <person name="Dieguez-Uribeondo J."/>
            <person name="de Bruijn I."/>
            <person name="Tripathy S."/>
            <person name="Jiang R."/>
            <person name="Young S.K."/>
            <person name="Zeng Q."/>
            <person name="Gargeya S."/>
            <person name="Fitzgerald M."/>
            <person name="Haas B."/>
            <person name="Abouelleil A."/>
            <person name="Alvarado L."/>
            <person name="Arachchi H.M."/>
            <person name="Berlin A."/>
            <person name="Chapman S.B."/>
            <person name="Goldberg J."/>
            <person name="Griggs A."/>
            <person name="Gujja S."/>
            <person name="Hansen M."/>
            <person name="Howarth C."/>
            <person name="Imamovic A."/>
            <person name="Larimer J."/>
            <person name="McCowen C."/>
            <person name="Montmayeur A."/>
            <person name="Murphy C."/>
            <person name="Neiman D."/>
            <person name="Pearson M."/>
            <person name="Priest M."/>
            <person name="Roberts A."/>
            <person name="Saif S."/>
            <person name="Shea T."/>
            <person name="Sisk P."/>
            <person name="Sykes S."/>
            <person name="Wortman J."/>
            <person name="Nusbaum C."/>
            <person name="Birren B."/>
        </authorList>
    </citation>
    <scope>NUCLEOTIDE SEQUENCE [LARGE SCALE GENOMIC DNA]</scope>
    <source>
        <strain evidence="10 11">VS20</strain>
    </source>
</reference>
<evidence type="ECO:0000256" key="6">
    <source>
        <dbReference type="HAMAP-Rule" id="MF_03146"/>
    </source>
</evidence>
<dbReference type="NCBIfam" id="NF002621">
    <property type="entry name" value="PRK02287.1"/>
    <property type="match status" value="1"/>
</dbReference>
<comment type="function">
    <text evidence="6">Aminocarboxypropyltransferase that catalyzes the aminocarboxypropyl transfer on pseudouridine in 18S rRNA. It constitutes the last step in biosynthesis of the hypermodified N1-methyl-N3-(3-amino-3-carboxypropyl) pseudouridine (m1acp3-Psi).</text>
</comment>
<feature type="compositionally biased region" description="Gly residues" evidence="7">
    <location>
        <begin position="15"/>
        <end position="26"/>
    </location>
</feature>
<feature type="compositionally biased region" description="Acidic residues" evidence="7">
    <location>
        <begin position="242"/>
        <end position="257"/>
    </location>
</feature>
<keyword evidence="11" id="KW-1185">Reference proteome</keyword>
<evidence type="ECO:0000256" key="7">
    <source>
        <dbReference type="SAM" id="MobiDB-lite"/>
    </source>
</evidence>
<keyword evidence="2 6" id="KW-0690">Ribosome biogenesis</keyword>
<evidence type="ECO:0000256" key="3">
    <source>
        <dbReference type="ARBA" id="ARBA00022552"/>
    </source>
</evidence>
<name>T0R3U1_SAPDV</name>
<feature type="domain" description="16S/18S rRNA aminocarboxypropyltransferase Tsr3 C-terminal" evidence="8">
    <location>
        <begin position="97"/>
        <end position="223"/>
    </location>
</feature>
<dbReference type="STRING" id="1156394.T0R3U1"/>
<dbReference type="VEuPathDB" id="FungiDB:SDRG_02047"/>
<dbReference type="OrthoDB" id="10262062at2759"/>
<dbReference type="Pfam" id="PF04068">
    <property type="entry name" value="Fer4_RLI"/>
    <property type="match status" value="1"/>
</dbReference>
<comment type="caution">
    <text evidence="6">Lacks conserved residue(s) required for the propagation of feature annotation.</text>
</comment>
<evidence type="ECO:0000313" key="10">
    <source>
        <dbReference type="EMBL" id="EQC40985.1"/>
    </source>
</evidence>
<dbReference type="EC" id="2.5.1.157" evidence="6"/>
<dbReference type="RefSeq" id="XP_008605829.1">
    <property type="nucleotide sequence ID" value="XM_008607607.1"/>
</dbReference>
<dbReference type="PANTHER" id="PTHR20426:SF0">
    <property type="entry name" value="18S RRNA AMINOCARBOXYPROPYLTRANSFERASE"/>
    <property type="match status" value="1"/>
</dbReference>
<dbReference type="GO" id="GO:1904047">
    <property type="term" value="F:S-adenosyl-L-methionine binding"/>
    <property type="evidence" value="ECO:0007669"/>
    <property type="project" value="UniProtKB-UniRule"/>
</dbReference>
<dbReference type="PANTHER" id="PTHR20426">
    <property type="entry name" value="RIBOSOME BIOGENESIS PROTEIN TSR3 HOMOLOG"/>
    <property type="match status" value="1"/>
</dbReference>
<dbReference type="GO" id="GO:0000455">
    <property type="term" value="P:enzyme-directed rRNA pseudouridine synthesis"/>
    <property type="evidence" value="ECO:0007669"/>
    <property type="project" value="UniProtKB-UniRule"/>
</dbReference>
<dbReference type="OMA" id="QWQRDIQ"/>
<dbReference type="eggNOG" id="KOG3154">
    <property type="taxonomic scope" value="Eukaryota"/>
</dbReference>
<keyword evidence="4 6" id="KW-0808">Transferase</keyword>
<dbReference type="InParanoid" id="T0R3U1"/>
<feature type="binding site" evidence="6">
    <location>
        <position position="75"/>
    </location>
    <ligand>
        <name>S-adenosyl-L-methionine</name>
        <dbReference type="ChEBI" id="CHEBI:59789"/>
    </ligand>
</feature>
<protein>
    <recommendedName>
        <fullName evidence="6">18S rRNA aminocarboxypropyltransferase</fullName>
        <ecNumber evidence="6">2.5.1.157</ecNumber>
    </recommendedName>
</protein>
<accession>T0R3U1</accession>
<feature type="compositionally biased region" description="Acidic residues" evidence="7">
    <location>
        <begin position="277"/>
        <end position="290"/>
    </location>
</feature>
<feature type="region of interest" description="Disordered" evidence="7">
    <location>
        <begin position="1"/>
        <end position="50"/>
    </location>
</feature>
<sequence>MDARGKKGKKEAKQQGGGKGGKGGSSKGEKFNKRRGAPPDEAQGEEESDLAFARRSFPVTLRMWDFNQCDAKRCTGRKLCRLGYVKSMKPGAHFRGIVLSPHGEKVVSREDLSIVTSIGISVIDCSWARVQEMPIKQIKSGSHRLLPMLVAANTVNYGKPFKLTCVEAIAATLYIVGMQDEAIQLMDEFPWGMEFLKLNAEALDAYAACETSEEVQVAQETYLTNCQAEEAVRKTRVMMPGDDNDEEEDEYDSEDEEERQRELLFGKKTPVVAATDLIDDDDDDDSQDEEERQRELLFGKKAPVLPRLSSDEGESASDDEDAEERERALLFGHKSQYSTSTTADTDDDQFVQMTSALNLASAATSIDKTRAARLAHKAAKAQTALDGSDDEFPTDAMANVPVAAATVGREQDLRAISGGASLHLSRDAVAQWQRDVQPADRA</sequence>